<keyword evidence="1 2" id="KW-0129">CBS domain</keyword>
<feature type="binding site" evidence="3">
    <location>
        <position position="168"/>
    </location>
    <ligand>
        <name>Fe cation</name>
        <dbReference type="ChEBI" id="CHEBI:24875"/>
    </ligand>
</feature>
<dbReference type="PANTHER" id="PTHR43080">
    <property type="entry name" value="CBS DOMAIN-CONTAINING PROTEIN CBSX3, MITOCHONDRIAL"/>
    <property type="match status" value="1"/>
</dbReference>
<dbReference type="InterPro" id="IPR044065">
    <property type="entry name" value="ACP_MB"/>
</dbReference>
<dbReference type="Gene3D" id="3.10.580.10">
    <property type="entry name" value="CBS-domain"/>
    <property type="match status" value="1"/>
</dbReference>
<evidence type="ECO:0000313" key="6">
    <source>
        <dbReference type="EMBL" id="HHI00552.1"/>
    </source>
</evidence>
<feature type="domain" description="ACP-type MB" evidence="5">
    <location>
        <begin position="141"/>
        <end position="177"/>
    </location>
</feature>
<comment type="caution">
    <text evidence="6">The sequence shown here is derived from an EMBL/GenBank/DDBJ whole genome shotgun (WGS) entry which is preliminary data.</text>
</comment>
<organism evidence="6">
    <name type="scientific">Thermococcus litoralis</name>
    <dbReference type="NCBI Taxonomy" id="2265"/>
    <lineage>
        <taxon>Archaea</taxon>
        <taxon>Methanobacteriati</taxon>
        <taxon>Methanobacteriota</taxon>
        <taxon>Thermococci</taxon>
        <taxon>Thermococcales</taxon>
        <taxon>Thermococcaceae</taxon>
        <taxon>Thermococcus</taxon>
    </lineage>
</organism>
<sequence length="177" mass="20002">MMPKITVEQIVKRKAVVVRPTETVEKVAKILARNKVSSAVVMDKDEIIGIVTDRDILNKVVAKGKDPKEVKISEIMTKDPITIEYDYDIQDAIELMMEKGVRRLLVTKLGMPMGFVTAADLLAAVNTYNHEEEEAEKEEGEVYGICEVCGQYAQLHRVVHEGYERWVCESCKDMLEG</sequence>
<proteinExistence type="predicted"/>
<dbReference type="InterPro" id="IPR051257">
    <property type="entry name" value="Diverse_CBS-Domain"/>
</dbReference>
<keyword evidence="3" id="KW-0408">Iron</keyword>
<feature type="binding site" evidence="3">
    <location>
        <position position="171"/>
    </location>
    <ligand>
        <name>Zn(2+)</name>
        <dbReference type="ChEBI" id="CHEBI:29105"/>
    </ligand>
</feature>
<dbReference type="Proteomes" id="UP000886217">
    <property type="component" value="Unassembled WGS sequence"/>
</dbReference>
<dbReference type="AlphaFoldDB" id="A0A7C5P9U2"/>
<keyword evidence="3" id="KW-0862">Zinc</keyword>
<evidence type="ECO:0000256" key="3">
    <source>
        <dbReference type="PROSITE-ProRule" id="PRU01249"/>
    </source>
</evidence>
<gene>
    <name evidence="6" type="ORF">ENL40_03615</name>
</gene>
<feature type="binding site" evidence="3">
    <location>
        <position position="168"/>
    </location>
    <ligand>
        <name>Zn(2+)</name>
        <dbReference type="ChEBI" id="CHEBI:29105"/>
    </ligand>
</feature>
<dbReference type="InterPro" id="IPR046342">
    <property type="entry name" value="CBS_dom_sf"/>
</dbReference>
<feature type="binding site" evidence="3">
    <location>
        <position position="149"/>
    </location>
    <ligand>
        <name>Zn(2+)</name>
        <dbReference type="ChEBI" id="CHEBI:29105"/>
    </ligand>
</feature>
<feature type="domain" description="CBS" evidence="4">
    <location>
        <begin position="11"/>
        <end position="67"/>
    </location>
</feature>
<name>A0A7C5P9U2_THELI</name>
<feature type="binding site" evidence="3">
    <location>
        <position position="149"/>
    </location>
    <ligand>
        <name>Fe cation</name>
        <dbReference type="ChEBI" id="CHEBI:24875"/>
    </ligand>
</feature>
<protein>
    <submittedName>
        <fullName evidence="6">CBS domain-containing protein</fullName>
    </submittedName>
</protein>
<feature type="domain" description="CBS" evidence="4">
    <location>
        <begin position="76"/>
        <end position="132"/>
    </location>
</feature>
<dbReference type="Pfam" id="PF00571">
    <property type="entry name" value="CBS"/>
    <property type="match status" value="2"/>
</dbReference>
<dbReference type="InterPro" id="IPR000644">
    <property type="entry name" value="CBS_dom"/>
</dbReference>
<evidence type="ECO:0000256" key="2">
    <source>
        <dbReference type="PROSITE-ProRule" id="PRU00703"/>
    </source>
</evidence>
<evidence type="ECO:0000259" key="5">
    <source>
        <dbReference type="PROSITE" id="PS51901"/>
    </source>
</evidence>
<dbReference type="PROSITE" id="PS51371">
    <property type="entry name" value="CBS"/>
    <property type="match status" value="2"/>
</dbReference>
<feature type="binding site" evidence="3">
    <location>
        <position position="146"/>
    </location>
    <ligand>
        <name>Fe cation</name>
        <dbReference type="ChEBI" id="CHEBI:24875"/>
    </ligand>
</feature>
<evidence type="ECO:0000256" key="1">
    <source>
        <dbReference type="ARBA" id="ARBA00023122"/>
    </source>
</evidence>
<evidence type="ECO:0000259" key="4">
    <source>
        <dbReference type="PROSITE" id="PS51371"/>
    </source>
</evidence>
<dbReference type="SUPFAM" id="SSF54631">
    <property type="entry name" value="CBS-domain pair"/>
    <property type="match status" value="1"/>
</dbReference>
<reference evidence="6" key="1">
    <citation type="journal article" date="2020" name="mSystems">
        <title>Genome- and Community-Level Interaction Insights into Carbon Utilization and Element Cycling Functions of Hydrothermarchaeota in Hydrothermal Sediment.</title>
        <authorList>
            <person name="Zhou Z."/>
            <person name="Liu Y."/>
            <person name="Xu W."/>
            <person name="Pan J."/>
            <person name="Luo Z.H."/>
            <person name="Li M."/>
        </authorList>
    </citation>
    <scope>NUCLEOTIDE SEQUENCE [LARGE SCALE GENOMIC DNA]</scope>
    <source>
        <strain evidence="6">HyVt-93</strain>
    </source>
</reference>
<dbReference type="PROSITE" id="PS51901">
    <property type="entry name" value="ACP_MB"/>
    <property type="match status" value="1"/>
</dbReference>
<dbReference type="SMART" id="SM00116">
    <property type="entry name" value="CBS"/>
    <property type="match status" value="2"/>
</dbReference>
<dbReference type="PANTHER" id="PTHR43080:SF2">
    <property type="entry name" value="CBS DOMAIN-CONTAINING PROTEIN"/>
    <property type="match status" value="1"/>
</dbReference>
<accession>A0A7C5P9U2</accession>
<dbReference type="EMBL" id="DRTU01000157">
    <property type="protein sequence ID" value="HHI00552.1"/>
    <property type="molecule type" value="Genomic_DNA"/>
</dbReference>
<keyword evidence="3" id="KW-0479">Metal-binding</keyword>
<dbReference type="GO" id="GO:0046872">
    <property type="term" value="F:metal ion binding"/>
    <property type="evidence" value="ECO:0007669"/>
    <property type="project" value="UniProtKB-KW"/>
</dbReference>
<feature type="binding site" evidence="3">
    <location>
        <position position="171"/>
    </location>
    <ligand>
        <name>Fe cation</name>
        <dbReference type="ChEBI" id="CHEBI:24875"/>
    </ligand>
</feature>
<feature type="binding site" evidence="3">
    <location>
        <position position="146"/>
    </location>
    <ligand>
        <name>Zn(2+)</name>
        <dbReference type="ChEBI" id="CHEBI:29105"/>
    </ligand>
</feature>